<proteinExistence type="predicted"/>
<accession>A0AAE9W5E3</accession>
<feature type="region of interest" description="Disordered" evidence="1">
    <location>
        <begin position="1"/>
        <end position="31"/>
    </location>
</feature>
<dbReference type="KEGG" id="vg:80099328"/>
<evidence type="ECO:0000256" key="1">
    <source>
        <dbReference type="SAM" id="MobiDB-lite"/>
    </source>
</evidence>
<name>A0AAE9W5E3_9CAUD</name>
<sequence length="31" mass="3426">MKSGIELTVDTTGPSPHNGPVFDKQPQRYPK</sequence>
<protein>
    <submittedName>
        <fullName evidence="2">Uncharacterized protein</fullName>
    </submittedName>
</protein>
<evidence type="ECO:0000313" key="3">
    <source>
        <dbReference type="Proteomes" id="UP001210043"/>
    </source>
</evidence>
<organism evidence="2 3">
    <name type="scientific">Pseudomonas phage pPA-3099-2aT.2</name>
    <dbReference type="NCBI Taxonomy" id="3003808"/>
    <lineage>
        <taxon>Viruses</taxon>
        <taxon>Duplodnaviria</taxon>
        <taxon>Heunggongvirae</taxon>
        <taxon>Uroviricota</taxon>
        <taxon>Caudoviricetes</taxon>
        <taxon>Vandenendeviridae</taxon>
        <taxon>Skurskavirinae</taxon>
        <taxon>Pakpunavirus</taxon>
        <taxon>Pakpunavirus pPA30992aT2</taxon>
    </lineage>
</organism>
<evidence type="ECO:0000313" key="2">
    <source>
        <dbReference type="EMBL" id="WBQ35257.1"/>
    </source>
</evidence>
<dbReference type="GeneID" id="80099328"/>
<dbReference type="Proteomes" id="UP001210043">
    <property type="component" value="Segment"/>
</dbReference>
<keyword evidence="3" id="KW-1185">Reference proteome</keyword>
<dbReference type="RefSeq" id="YP_010762643.1">
    <property type="nucleotide sequence ID" value="NC_073606.1"/>
</dbReference>
<reference evidence="2" key="1">
    <citation type="submission" date="2022-11" db="EMBL/GenBank/DDBJ databases">
        <authorList>
            <person name="Wang C."/>
            <person name="Zeng J."/>
            <person name="Wang X."/>
            <person name="Zhao J."/>
            <person name="Ji F."/>
            <person name="Wang M."/>
            <person name="Zuo J."/>
            <person name="Guo Z."/>
        </authorList>
    </citation>
    <scope>NUCLEOTIDE SEQUENCE</scope>
</reference>
<dbReference type="EMBL" id="OP784575">
    <property type="protein sequence ID" value="WBQ35257.1"/>
    <property type="molecule type" value="Genomic_DNA"/>
</dbReference>